<name>B1Y9F1_PYRNV</name>
<evidence type="ECO:0000313" key="2">
    <source>
        <dbReference type="EMBL" id="ACB40380.1"/>
    </source>
</evidence>
<evidence type="ECO:0000259" key="1">
    <source>
        <dbReference type="PROSITE" id="PS51671"/>
    </source>
</evidence>
<dbReference type="HOGENOM" id="CLU_1264601_0_0_2"/>
<feature type="domain" description="ACT" evidence="1">
    <location>
        <begin position="20"/>
        <end position="93"/>
    </location>
</feature>
<reference evidence="2" key="1">
    <citation type="submission" date="2008-03" db="EMBL/GenBank/DDBJ databases">
        <title>Complete sequence of Thermoproteus neutrophilus V24Sta.</title>
        <authorList>
            <consortium name="US DOE Joint Genome Institute"/>
            <person name="Copeland A."/>
            <person name="Lucas S."/>
            <person name="Lapidus A."/>
            <person name="Glavina del Rio T."/>
            <person name="Dalin E."/>
            <person name="Tice H."/>
            <person name="Bruce D."/>
            <person name="Goodwin L."/>
            <person name="Pitluck S."/>
            <person name="Sims D."/>
            <person name="Brettin T."/>
            <person name="Detter J.C."/>
            <person name="Han C."/>
            <person name="Kuske C.R."/>
            <person name="Schmutz J."/>
            <person name="Larimer F."/>
            <person name="Land M."/>
            <person name="Hauser L."/>
            <person name="Kyrpides N."/>
            <person name="Mikhailova N."/>
            <person name="Biddle J.F."/>
            <person name="Zhang Z."/>
            <person name="Fitz-Gibbon S.T."/>
            <person name="Lowe T.M."/>
            <person name="Saltikov C."/>
            <person name="House C.H."/>
            <person name="Richardson P."/>
        </authorList>
    </citation>
    <scope>NUCLEOTIDE SEQUENCE [LARGE SCALE GENOMIC DNA]</scope>
    <source>
        <strain evidence="2">V24Sta</strain>
    </source>
</reference>
<dbReference type="InterPro" id="IPR002912">
    <property type="entry name" value="ACT_dom"/>
</dbReference>
<dbReference type="InterPro" id="IPR045865">
    <property type="entry name" value="ACT-like_dom_sf"/>
</dbReference>
<dbReference type="Pfam" id="PF01842">
    <property type="entry name" value="ACT"/>
    <property type="match status" value="1"/>
</dbReference>
<dbReference type="OrthoDB" id="25207at2157"/>
<sequence length="219" mass="24419">MLNREIYLIADGSGGRLGEFLVELNFDQPGILATLSNIFAEHDVNIVNIAIDGPRRHLHFITDLTVVSEEQLQEIVKQLQMFAFVKKVRHRISAAQIFVPRWIIHVINGKPAIAVEKELAAFLQDPQRLAEEMAKRDAKAVKELVASINAVVLEEALYLVQLRGFASVESTAVANGKLTARLCNLAQPLARRYLETFLRELGLQARIVDDGGVCLRLEA</sequence>
<dbReference type="Gene3D" id="3.30.70.260">
    <property type="match status" value="1"/>
</dbReference>
<dbReference type="AlphaFoldDB" id="B1Y9F1"/>
<organism evidence="2 3">
    <name type="scientific">Pyrobaculum neutrophilum (strain DSM 2338 / JCM 9278 / NBRC 100436 / V24Sta)</name>
    <name type="common">Thermoproteus neutrophilus</name>
    <dbReference type="NCBI Taxonomy" id="444157"/>
    <lineage>
        <taxon>Archaea</taxon>
        <taxon>Thermoproteota</taxon>
        <taxon>Thermoprotei</taxon>
        <taxon>Thermoproteales</taxon>
        <taxon>Thermoproteaceae</taxon>
        <taxon>Pyrobaculum</taxon>
    </lineage>
</organism>
<dbReference type="CDD" id="cd02116">
    <property type="entry name" value="ACT"/>
    <property type="match status" value="1"/>
</dbReference>
<accession>B1Y9F1</accession>
<protein>
    <submittedName>
        <fullName evidence="2">Amino acid-binding ACT domain protein</fullName>
    </submittedName>
</protein>
<dbReference type="eggNOG" id="arCOG05586">
    <property type="taxonomic scope" value="Archaea"/>
</dbReference>
<dbReference type="GeneID" id="6165758"/>
<proteinExistence type="predicted"/>
<keyword evidence="3" id="KW-1185">Reference proteome</keyword>
<dbReference type="KEGG" id="tne:Tneu_1455"/>
<dbReference type="Proteomes" id="UP000001694">
    <property type="component" value="Chromosome"/>
</dbReference>
<dbReference type="SUPFAM" id="SSF55021">
    <property type="entry name" value="ACT-like"/>
    <property type="match status" value="1"/>
</dbReference>
<dbReference type="PROSITE" id="PS51671">
    <property type="entry name" value="ACT"/>
    <property type="match status" value="1"/>
</dbReference>
<dbReference type="EMBL" id="CP001014">
    <property type="protein sequence ID" value="ACB40380.1"/>
    <property type="molecule type" value="Genomic_DNA"/>
</dbReference>
<dbReference type="RefSeq" id="WP_012350799.1">
    <property type="nucleotide sequence ID" value="NC_010525.1"/>
</dbReference>
<evidence type="ECO:0000313" key="3">
    <source>
        <dbReference type="Proteomes" id="UP000001694"/>
    </source>
</evidence>
<gene>
    <name evidence="2" type="ordered locus">Tneu_1455</name>
</gene>